<feature type="compositionally biased region" description="Basic and acidic residues" evidence="1">
    <location>
        <begin position="324"/>
        <end position="341"/>
    </location>
</feature>
<reference evidence="2 3" key="2">
    <citation type="submission" date="2018-03" db="EMBL/GenBank/DDBJ databases">
        <title>The ancient ancestry and fast evolution of plastids.</title>
        <authorList>
            <person name="Moore K.R."/>
            <person name="Magnabosco C."/>
            <person name="Momper L."/>
            <person name="Gold D.A."/>
            <person name="Bosak T."/>
            <person name="Fournier G.P."/>
        </authorList>
    </citation>
    <scope>NUCLEOTIDE SEQUENCE [LARGE SCALE GENOMIC DNA]</scope>
    <source>
        <strain evidence="2 3">CCAP 1448/3</strain>
    </source>
</reference>
<keyword evidence="3" id="KW-1185">Reference proteome</keyword>
<reference evidence="2 3" key="1">
    <citation type="submission" date="2018-02" db="EMBL/GenBank/DDBJ databases">
        <authorList>
            <person name="Cohen D.B."/>
            <person name="Kent A.D."/>
        </authorList>
    </citation>
    <scope>NUCLEOTIDE SEQUENCE [LARGE SCALE GENOMIC DNA]</scope>
    <source>
        <strain evidence="2 3">CCAP 1448/3</strain>
    </source>
</reference>
<name>A0A2T1C4D7_9CYAN</name>
<protein>
    <submittedName>
        <fullName evidence="2">Uncharacterized protein</fullName>
    </submittedName>
</protein>
<gene>
    <name evidence="2" type="ORF">C7B64_09915</name>
</gene>
<dbReference type="EMBL" id="PVWJ01000040">
    <property type="protein sequence ID" value="PSB03119.1"/>
    <property type="molecule type" value="Genomic_DNA"/>
</dbReference>
<feature type="compositionally biased region" description="Polar residues" evidence="1">
    <location>
        <begin position="303"/>
        <end position="321"/>
    </location>
</feature>
<comment type="caution">
    <text evidence="2">The sequence shown here is derived from an EMBL/GenBank/DDBJ whole genome shotgun (WGS) entry which is preliminary data.</text>
</comment>
<dbReference type="Proteomes" id="UP000238762">
    <property type="component" value="Unassembled WGS sequence"/>
</dbReference>
<evidence type="ECO:0000256" key="1">
    <source>
        <dbReference type="SAM" id="MobiDB-lite"/>
    </source>
</evidence>
<evidence type="ECO:0000313" key="3">
    <source>
        <dbReference type="Proteomes" id="UP000238762"/>
    </source>
</evidence>
<accession>A0A2T1C4D7</accession>
<evidence type="ECO:0000313" key="2">
    <source>
        <dbReference type="EMBL" id="PSB03119.1"/>
    </source>
</evidence>
<feature type="compositionally biased region" description="Polar residues" evidence="1">
    <location>
        <begin position="351"/>
        <end position="371"/>
    </location>
</feature>
<feature type="region of interest" description="Disordered" evidence="1">
    <location>
        <begin position="291"/>
        <end position="375"/>
    </location>
</feature>
<organism evidence="2 3">
    <name type="scientific">Merismopedia glauca CCAP 1448/3</name>
    <dbReference type="NCBI Taxonomy" id="1296344"/>
    <lineage>
        <taxon>Bacteria</taxon>
        <taxon>Bacillati</taxon>
        <taxon>Cyanobacteriota</taxon>
        <taxon>Cyanophyceae</taxon>
        <taxon>Synechococcales</taxon>
        <taxon>Merismopediaceae</taxon>
        <taxon>Merismopedia</taxon>
    </lineage>
</organism>
<feature type="region of interest" description="Disordered" evidence="1">
    <location>
        <begin position="441"/>
        <end position="470"/>
    </location>
</feature>
<dbReference type="AlphaFoldDB" id="A0A2T1C4D7"/>
<proteinExistence type="predicted"/>
<sequence>MRLTAINSGFRVKDGELEIFPNTKTYNPKKPTNYKAHRLPLQPESGSFLLDDDLQPESDSIEKFLDLADMASLGQDIELIEGAAISAYQTRKSRSFAPLSIKAEEFERDLLEQLTDGWSDYGQTNDLLRVIGTYGRIFKKVGDRPLSLPELTEYIATTAQKLPNYRKYCRHQHNINQRAADWARCVAKFYYPYGSEPNREGRFPTVRPKVEVAGLPPAGRPPATVQKENVVNGSRAHQAVERLQSAYDHLIATLGTLPQRIEQLKTLIIETSQKLFGIRPSDRTLNKHRSIWHPQHQPTPPQATDNSQPTASASHHLTNPENPEATRDEEQKENLHREDRSPTPVPAPSLAPQSNTPQIETHQKTRSTSTPGICHTPLDVVRKLASNIPTSQPIPDNNFSQSATPPLYMKVAEAFSPSESASSPGVVVVSPKAMHQPNQIESHKNQNQNNNNNSRQLDKPSLSVETGRKPLKTDKRNLSYLLHPQLYRSVIEASSRILCQTIEVIQPPSQPLIEAEPSAQSTNLQSDFLTWYGNVRKTDDGVLDVPHRYLPTDRNNQPLVRIGRPDPWLKIPYTLLPWREAMAEFPLLDLAPDPPG</sequence>